<dbReference type="Proteomes" id="UP000314294">
    <property type="component" value="Unassembled WGS sequence"/>
</dbReference>
<dbReference type="GO" id="GO:0032259">
    <property type="term" value="P:methylation"/>
    <property type="evidence" value="ECO:0007669"/>
    <property type="project" value="UniProtKB-KW"/>
</dbReference>
<dbReference type="EMBL" id="SRLO01000393">
    <property type="protein sequence ID" value="TNN57932.1"/>
    <property type="molecule type" value="Genomic_DNA"/>
</dbReference>
<dbReference type="AlphaFoldDB" id="A0A4Z2GZ49"/>
<sequence>MPPYNMEEMSIFPRISLRPEVTEYLRSVFLNKEVLAAIGHQEAECRFHKLLTCLSHPPSYTCVRASTHLAPLEEIRHKLGEELHKMCCSSPSMARDMKAGDAVSVLSDLEGRCTRGATSFQGNRVFVGNGVAQIDRSSIFCSAERAK</sequence>
<name>A0A4Z2GZ49_9TELE</name>
<organism evidence="1 2">
    <name type="scientific">Liparis tanakae</name>
    <name type="common">Tanaka's snailfish</name>
    <dbReference type="NCBI Taxonomy" id="230148"/>
    <lineage>
        <taxon>Eukaryota</taxon>
        <taxon>Metazoa</taxon>
        <taxon>Chordata</taxon>
        <taxon>Craniata</taxon>
        <taxon>Vertebrata</taxon>
        <taxon>Euteleostomi</taxon>
        <taxon>Actinopterygii</taxon>
        <taxon>Neopterygii</taxon>
        <taxon>Teleostei</taxon>
        <taxon>Neoteleostei</taxon>
        <taxon>Acanthomorphata</taxon>
        <taxon>Eupercaria</taxon>
        <taxon>Perciformes</taxon>
        <taxon>Cottioidei</taxon>
        <taxon>Cottales</taxon>
        <taxon>Liparidae</taxon>
        <taxon>Liparis</taxon>
    </lineage>
</organism>
<dbReference type="GO" id="GO:0008168">
    <property type="term" value="F:methyltransferase activity"/>
    <property type="evidence" value="ECO:0007669"/>
    <property type="project" value="UniProtKB-KW"/>
</dbReference>
<accession>A0A4Z2GZ49</accession>
<comment type="caution">
    <text evidence="1">The sequence shown here is derived from an EMBL/GenBank/DDBJ whole genome shotgun (WGS) entry which is preliminary data.</text>
</comment>
<reference evidence="1 2" key="1">
    <citation type="submission" date="2019-03" db="EMBL/GenBank/DDBJ databases">
        <title>First draft genome of Liparis tanakae, snailfish: a comprehensive survey of snailfish specific genes.</title>
        <authorList>
            <person name="Kim W."/>
            <person name="Song I."/>
            <person name="Jeong J.-H."/>
            <person name="Kim D."/>
            <person name="Kim S."/>
            <person name="Ryu S."/>
            <person name="Song J.Y."/>
            <person name="Lee S.K."/>
        </authorList>
    </citation>
    <scope>NUCLEOTIDE SEQUENCE [LARGE SCALE GENOMIC DNA]</scope>
    <source>
        <tissue evidence="1">Muscle</tissue>
    </source>
</reference>
<keyword evidence="2" id="KW-1185">Reference proteome</keyword>
<evidence type="ECO:0000313" key="2">
    <source>
        <dbReference type="Proteomes" id="UP000314294"/>
    </source>
</evidence>
<protein>
    <submittedName>
        <fullName evidence="1">Putative methyltransferase NSUN6</fullName>
    </submittedName>
</protein>
<gene>
    <name evidence="1" type="primary">NSUN6</name>
    <name evidence="1" type="ORF">EYF80_031848</name>
</gene>
<keyword evidence="1" id="KW-0489">Methyltransferase</keyword>
<evidence type="ECO:0000313" key="1">
    <source>
        <dbReference type="EMBL" id="TNN57932.1"/>
    </source>
</evidence>
<dbReference type="OrthoDB" id="260824at2759"/>
<keyword evidence="1" id="KW-0808">Transferase</keyword>
<proteinExistence type="predicted"/>